<feature type="compositionally biased region" description="Low complexity" evidence="5">
    <location>
        <begin position="1"/>
        <end position="11"/>
    </location>
</feature>
<keyword evidence="2 6" id="KW-0812">Transmembrane</keyword>
<feature type="transmembrane region" description="Helical" evidence="6">
    <location>
        <begin position="298"/>
        <end position="322"/>
    </location>
</feature>
<dbReference type="SUPFAM" id="SSF103473">
    <property type="entry name" value="MFS general substrate transporter"/>
    <property type="match status" value="1"/>
</dbReference>
<comment type="subcellular location">
    <subcellularLocation>
        <location evidence="1">Endomembrane system</location>
        <topology evidence="1">Multi-pass membrane protein</topology>
    </subcellularLocation>
</comment>
<gene>
    <name evidence="8" type="ORF">CYCCA115_LOCUS796</name>
</gene>
<feature type="transmembrane region" description="Helical" evidence="6">
    <location>
        <begin position="264"/>
        <end position="286"/>
    </location>
</feature>
<feature type="domain" description="Major facilitator superfamily (MFS) profile" evidence="7">
    <location>
        <begin position="169"/>
        <end position="617"/>
    </location>
</feature>
<evidence type="ECO:0000256" key="5">
    <source>
        <dbReference type="SAM" id="MobiDB-lite"/>
    </source>
</evidence>
<evidence type="ECO:0000256" key="2">
    <source>
        <dbReference type="ARBA" id="ARBA00022692"/>
    </source>
</evidence>
<keyword evidence="9" id="KW-1185">Reference proteome</keyword>
<reference evidence="8" key="1">
    <citation type="submission" date="2023-08" db="EMBL/GenBank/DDBJ databases">
        <authorList>
            <person name="Audoor S."/>
            <person name="Bilcke G."/>
        </authorList>
    </citation>
    <scope>NUCLEOTIDE SEQUENCE</scope>
</reference>
<dbReference type="InterPro" id="IPR036259">
    <property type="entry name" value="MFS_trans_sf"/>
</dbReference>
<dbReference type="GO" id="GO:0061513">
    <property type="term" value="F:glucose 6-phosphate:phosphate antiporter activity"/>
    <property type="evidence" value="ECO:0007669"/>
    <property type="project" value="TreeGrafter"/>
</dbReference>
<feature type="transmembrane region" description="Helical" evidence="6">
    <location>
        <begin position="329"/>
        <end position="349"/>
    </location>
</feature>
<dbReference type="AlphaFoldDB" id="A0AAD2FFQ9"/>
<keyword evidence="4 6" id="KW-0472">Membrane</keyword>
<organism evidence="8 9">
    <name type="scientific">Cylindrotheca closterium</name>
    <dbReference type="NCBI Taxonomy" id="2856"/>
    <lineage>
        <taxon>Eukaryota</taxon>
        <taxon>Sar</taxon>
        <taxon>Stramenopiles</taxon>
        <taxon>Ochrophyta</taxon>
        <taxon>Bacillariophyta</taxon>
        <taxon>Bacillariophyceae</taxon>
        <taxon>Bacillariophycidae</taxon>
        <taxon>Bacillariales</taxon>
        <taxon>Bacillariaceae</taxon>
        <taxon>Cylindrotheca</taxon>
    </lineage>
</organism>
<proteinExistence type="predicted"/>
<comment type="caution">
    <text evidence="8">The sequence shown here is derived from an EMBL/GenBank/DDBJ whole genome shotgun (WGS) entry which is preliminary data.</text>
</comment>
<dbReference type="InterPro" id="IPR051337">
    <property type="entry name" value="OPA_Antiporter"/>
</dbReference>
<evidence type="ECO:0000259" key="7">
    <source>
        <dbReference type="PROSITE" id="PS50850"/>
    </source>
</evidence>
<dbReference type="Proteomes" id="UP001295423">
    <property type="component" value="Unassembled WGS sequence"/>
</dbReference>
<feature type="transmembrane region" description="Helical" evidence="6">
    <location>
        <begin position="558"/>
        <end position="578"/>
    </location>
</feature>
<sequence length="628" mass="69261">MIPADESNNQEKNVKKKENTQDRSRNVSSLPSDSMNQEANDKEKENLSDGSWNIPPPPKYSKLRPRVSSSSTPLLPRRRSKARLRSTPSNTKKYNFESTRRLFWGDDQSSSVDLNSSFPGNDSSFDKDHRPTGWTGFFFGFMYEEPFDDSIDYGNDEEESSGHSTWNPLNFALFISYTLTSAAAVTPVLLVPTIGQEFLSSSEEASLFTSRAASFAVLGTACGKFLNGPVGDVLGARRTSVLYSFLLCFSLTALAACQDATSAAWCCFFVEFFQSVQWPCIIVMLATHYGTNHNTYEAGIYVTSIASRIGPLFAIPMLSFFLRQASWRLVAVIGGWTALIGSSVAYLFLTDSPHQINEPQNALQPSLLAQLQKSNFYTRPRQFVGVMAVVLYSVIRTNLIPSLKRVLNSGTFWIVALAHTGSSMVRTSDRILGSYFLETSMGHLTEETSGGLVVYSILGTVFGLVIAGNMFAVRKERQRKWLVSRLYMTTIGACYFLALLAVPRLRRAIDAPDLILFFQVVASFVMSFGISVMYYHIPGIVGSAFGNNKGLFAAYTDGVAYGIASVLWKFVAAAVANGNDDGGGWAYGWAAVALLIVLCAILMVEFLEHYFVRASGRNYGTYETILLA</sequence>
<feature type="compositionally biased region" description="Polar residues" evidence="5">
    <location>
        <begin position="26"/>
        <end position="38"/>
    </location>
</feature>
<dbReference type="PROSITE" id="PS50850">
    <property type="entry name" value="MFS"/>
    <property type="match status" value="1"/>
</dbReference>
<feature type="transmembrane region" description="Helical" evidence="6">
    <location>
        <begin position="514"/>
        <end position="537"/>
    </location>
</feature>
<dbReference type="InterPro" id="IPR011701">
    <property type="entry name" value="MFS"/>
</dbReference>
<dbReference type="Gene3D" id="1.20.1250.20">
    <property type="entry name" value="MFS general substrate transporter like domains"/>
    <property type="match status" value="1"/>
</dbReference>
<accession>A0AAD2FFQ9</accession>
<dbReference type="Pfam" id="PF07690">
    <property type="entry name" value="MFS_1"/>
    <property type="match status" value="1"/>
</dbReference>
<dbReference type="PANTHER" id="PTHR43826">
    <property type="entry name" value="GLUCOSE-6-PHOSPHATE EXCHANGER SLC37A4"/>
    <property type="match status" value="1"/>
</dbReference>
<evidence type="ECO:0000256" key="1">
    <source>
        <dbReference type="ARBA" id="ARBA00004127"/>
    </source>
</evidence>
<evidence type="ECO:0000313" key="8">
    <source>
        <dbReference type="EMBL" id="CAJ1917903.1"/>
    </source>
</evidence>
<keyword evidence="3 6" id="KW-1133">Transmembrane helix</keyword>
<feature type="transmembrane region" description="Helical" evidence="6">
    <location>
        <begin position="171"/>
        <end position="194"/>
    </location>
</feature>
<feature type="transmembrane region" description="Helical" evidence="6">
    <location>
        <begin position="485"/>
        <end position="502"/>
    </location>
</feature>
<name>A0AAD2FFQ9_9STRA</name>
<dbReference type="GO" id="GO:0012505">
    <property type="term" value="C:endomembrane system"/>
    <property type="evidence" value="ECO:0007669"/>
    <property type="project" value="UniProtKB-SubCell"/>
</dbReference>
<feature type="compositionally biased region" description="Low complexity" evidence="5">
    <location>
        <begin position="66"/>
        <end position="75"/>
    </location>
</feature>
<feature type="transmembrane region" description="Helical" evidence="6">
    <location>
        <begin position="584"/>
        <end position="607"/>
    </location>
</feature>
<dbReference type="CDD" id="cd06174">
    <property type="entry name" value="MFS"/>
    <property type="match status" value="1"/>
</dbReference>
<dbReference type="InterPro" id="IPR020846">
    <property type="entry name" value="MFS_dom"/>
</dbReference>
<dbReference type="GO" id="GO:0016020">
    <property type="term" value="C:membrane"/>
    <property type="evidence" value="ECO:0007669"/>
    <property type="project" value="UniProtKB-ARBA"/>
</dbReference>
<feature type="transmembrane region" description="Helical" evidence="6">
    <location>
        <begin position="240"/>
        <end position="257"/>
    </location>
</feature>
<feature type="transmembrane region" description="Helical" evidence="6">
    <location>
        <begin position="452"/>
        <end position="473"/>
    </location>
</feature>
<dbReference type="GO" id="GO:0035435">
    <property type="term" value="P:phosphate ion transmembrane transport"/>
    <property type="evidence" value="ECO:0007669"/>
    <property type="project" value="TreeGrafter"/>
</dbReference>
<evidence type="ECO:0000256" key="6">
    <source>
        <dbReference type="SAM" id="Phobius"/>
    </source>
</evidence>
<dbReference type="PANTHER" id="PTHR43826:SF8">
    <property type="entry name" value="MAJOR FACILITATOR SUPERFAMILY (MFS) PROFILE DOMAIN-CONTAINING PROTEIN"/>
    <property type="match status" value="1"/>
</dbReference>
<dbReference type="EMBL" id="CAKOGP040000001">
    <property type="protein sequence ID" value="CAJ1917903.1"/>
    <property type="molecule type" value="Genomic_DNA"/>
</dbReference>
<feature type="compositionally biased region" description="Basic and acidic residues" evidence="5">
    <location>
        <begin position="12"/>
        <end position="25"/>
    </location>
</feature>
<feature type="region of interest" description="Disordered" evidence="5">
    <location>
        <begin position="1"/>
        <end position="92"/>
    </location>
</feature>
<evidence type="ECO:0000256" key="4">
    <source>
        <dbReference type="ARBA" id="ARBA00023136"/>
    </source>
</evidence>
<evidence type="ECO:0000313" key="9">
    <source>
        <dbReference type="Proteomes" id="UP001295423"/>
    </source>
</evidence>
<evidence type="ECO:0000256" key="3">
    <source>
        <dbReference type="ARBA" id="ARBA00022989"/>
    </source>
</evidence>
<protein>
    <recommendedName>
        <fullName evidence="7">Major facilitator superfamily (MFS) profile domain-containing protein</fullName>
    </recommendedName>
</protein>